<keyword evidence="1" id="KW-0732">Signal</keyword>
<name>A0ABP4XTE1_9MICO</name>
<dbReference type="Pfam" id="PF01522">
    <property type="entry name" value="Polysacc_deac_1"/>
    <property type="match status" value="1"/>
</dbReference>
<evidence type="ECO:0000313" key="4">
    <source>
        <dbReference type="Proteomes" id="UP001499938"/>
    </source>
</evidence>
<feature type="chain" id="PRO_5045945761" description="NodB homology domain-containing protein" evidence="1">
    <location>
        <begin position="17"/>
        <end position="579"/>
    </location>
</feature>
<dbReference type="InterPro" id="IPR051922">
    <property type="entry name" value="Bact_Sporulation_Assoc"/>
</dbReference>
<protein>
    <recommendedName>
        <fullName evidence="2">NodB homology domain-containing protein</fullName>
    </recommendedName>
</protein>
<dbReference type="InterPro" id="IPR011330">
    <property type="entry name" value="Glyco_hydro/deAcase_b/a-brl"/>
</dbReference>
<dbReference type="Pfam" id="PF04122">
    <property type="entry name" value="CW_binding_2"/>
    <property type="match status" value="3"/>
</dbReference>
<dbReference type="CDD" id="cd10917">
    <property type="entry name" value="CE4_NodB_like_6s_7s"/>
    <property type="match status" value="1"/>
</dbReference>
<reference evidence="4" key="1">
    <citation type="journal article" date="2019" name="Int. J. Syst. Evol. Microbiol.">
        <title>The Global Catalogue of Microorganisms (GCM) 10K type strain sequencing project: providing services to taxonomists for standard genome sequencing and annotation.</title>
        <authorList>
            <consortium name="The Broad Institute Genomics Platform"/>
            <consortium name="The Broad Institute Genome Sequencing Center for Infectious Disease"/>
            <person name="Wu L."/>
            <person name="Ma J."/>
        </authorList>
    </citation>
    <scope>NUCLEOTIDE SEQUENCE [LARGE SCALE GENOMIC DNA]</scope>
    <source>
        <strain evidence="4">JCM 15592</strain>
    </source>
</reference>
<dbReference type="PANTHER" id="PTHR30032">
    <property type="entry name" value="N-ACETYLMURAMOYL-L-ALANINE AMIDASE-RELATED"/>
    <property type="match status" value="1"/>
</dbReference>
<dbReference type="PANTHER" id="PTHR30032:SF8">
    <property type="entry name" value="GERMINATION-SPECIFIC N-ACETYLMURAMOYL-L-ALANINE AMIDASE"/>
    <property type="match status" value="1"/>
</dbReference>
<feature type="signal peptide" evidence="1">
    <location>
        <begin position="1"/>
        <end position="16"/>
    </location>
</feature>
<proteinExistence type="predicted"/>
<dbReference type="InterPro" id="IPR002509">
    <property type="entry name" value="NODB_dom"/>
</dbReference>
<dbReference type="RefSeq" id="WP_344082360.1">
    <property type="nucleotide sequence ID" value="NZ_BAAAPO010000016.1"/>
</dbReference>
<evidence type="ECO:0000256" key="1">
    <source>
        <dbReference type="SAM" id="SignalP"/>
    </source>
</evidence>
<evidence type="ECO:0000313" key="3">
    <source>
        <dbReference type="EMBL" id="GAA1787894.1"/>
    </source>
</evidence>
<sequence length="579" mass="60266">MVGFAGRSALSMVAAAAVVLGLGSGATSLPDTGPSPSVATAGALDFRIERLAGSDRYAAAAAISREFFAPGERLVVIASGEAYADGIAAGPYAAAKGAPVLFVTRDRVPAATASELDRLRPSEIEVLGGPATISDAVMYELSNRWTDEGASRISGDTRFDVAARASALGFPGPVRTAYVASGRVWPDGLTGGAAAAVEGSPMLLTEPDTVPAATEAELRRLAPERILLLGGPASVAPAAEIALRRIAPVERVWGADRYQTALAISARIFGADRPALMVATGGNFPDALAGSAAAVRTRGPILLSREATLPPGTPGELSRMSPDTAYLLGGTTSVPIDIPRLVQRELGACWAGMAPTSRSPEVITQVSGTSSAKLAFTLDMGGRLEGADDIVRFLIDNQVCTTFFPTSIMADTDEGRVVMALIAAHPEIFEVGNHTVHHCDLVRGGGGSPTAAPCQRAMTDSFVRSELSDAETVLQRLSGMPVRPYWRPPFGSHDSRVRGLAASVGYPKTMMWSRDTLDWDPATTTQDIIDAVTSPTPPSGSIVLAHLGGYHTGEALRTIVPTLRARGLTFTTISDLLNG</sequence>
<evidence type="ECO:0000259" key="2">
    <source>
        <dbReference type="PROSITE" id="PS51677"/>
    </source>
</evidence>
<accession>A0ABP4XTE1</accession>
<dbReference type="EMBL" id="BAAAPO010000016">
    <property type="protein sequence ID" value="GAA1787894.1"/>
    <property type="molecule type" value="Genomic_DNA"/>
</dbReference>
<dbReference type="Proteomes" id="UP001499938">
    <property type="component" value="Unassembled WGS sequence"/>
</dbReference>
<dbReference type="SUPFAM" id="SSF88713">
    <property type="entry name" value="Glycoside hydrolase/deacetylase"/>
    <property type="match status" value="1"/>
</dbReference>
<dbReference type="InterPro" id="IPR007253">
    <property type="entry name" value="Cell_wall-bd_2"/>
</dbReference>
<gene>
    <name evidence="3" type="ORF">GCM10009811_11240</name>
</gene>
<feature type="domain" description="NodB homology" evidence="2">
    <location>
        <begin position="372"/>
        <end position="571"/>
    </location>
</feature>
<comment type="caution">
    <text evidence="3">The sequence shown here is derived from an EMBL/GenBank/DDBJ whole genome shotgun (WGS) entry which is preliminary data.</text>
</comment>
<keyword evidence="4" id="KW-1185">Reference proteome</keyword>
<dbReference type="PROSITE" id="PS51677">
    <property type="entry name" value="NODB"/>
    <property type="match status" value="1"/>
</dbReference>
<dbReference type="Gene3D" id="3.20.20.370">
    <property type="entry name" value="Glycoside hydrolase/deacetylase"/>
    <property type="match status" value="1"/>
</dbReference>
<organism evidence="3 4">
    <name type="scientific">Nostocoides veronense</name>
    <dbReference type="NCBI Taxonomy" id="330836"/>
    <lineage>
        <taxon>Bacteria</taxon>
        <taxon>Bacillati</taxon>
        <taxon>Actinomycetota</taxon>
        <taxon>Actinomycetes</taxon>
        <taxon>Micrococcales</taxon>
        <taxon>Intrasporangiaceae</taxon>
        <taxon>Nostocoides</taxon>
    </lineage>
</organism>